<dbReference type="OrthoDB" id="1924287at2759"/>
<dbReference type="Pfam" id="PF23550">
    <property type="entry name" value="zf_Tbcl_Rhp7"/>
    <property type="match status" value="1"/>
</dbReference>
<dbReference type="InterPro" id="IPR056451">
    <property type="entry name" value="Znf_Tbcl_Rhp7"/>
</dbReference>
<evidence type="ECO:0000313" key="3">
    <source>
        <dbReference type="EMBL" id="QPG76106.1"/>
    </source>
</evidence>
<reference evidence="3" key="1">
    <citation type="submission" date="2020-10" db="EMBL/GenBank/DDBJ databases">
        <authorList>
            <person name="Roach M.J.R."/>
        </authorList>
    </citation>
    <scope>NUCLEOTIDE SEQUENCE</scope>
    <source>
        <strain evidence="3">CBS 1945</strain>
    </source>
</reference>
<organism evidence="3 4">
    <name type="scientific">Eeniella nana</name>
    <name type="common">Yeast</name>
    <name type="synonym">Brettanomyces nanus</name>
    <dbReference type="NCBI Taxonomy" id="13502"/>
    <lineage>
        <taxon>Eukaryota</taxon>
        <taxon>Fungi</taxon>
        <taxon>Dikarya</taxon>
        <taxon>Ascomycota</taxon>
        <taxon>Saccharomycotina</taxon>
        <taxon>Pichiomycetes</taxon>
        <taxon>Pichiales</taxon>
        <taxon>Pichiaceae</taxon>
        <taxon>Brettanomyces</taxon>
    </lineage>
</organism>
<dbReference type="GO" id="GO:0019005">
    <property type="term" value="C:SCF ubiquitin ligase complex"/>
    <property type="evidence" value="ECO:0007669"/>
    <property type="project" value="TreeGrafter"/>
</dbReference>
<dbReference type="InterPro" id="IPR032675">
    <property type="entry name" value="LRR_dom_sf"/>
</dbReference>
<dbReference type="SMART" id="SM00367">
    <property type="entry name" value="LRR_CC"/>
    <property type="match status" value="7"/>
</dbReference>
<dbReference type="PANTHER" id="PTHR13318:SF190">
    <property type="entry name" value="PARTNER OF PAIRED, ISOFORM B"/>
    <property type="match status" value="1"/>
</dbReference>
<feature type="region of interest" description="Disordered" evidence="1">
    <location>
        <begin position="55"/>
        <end position="109"/>
    </location>
</feature>
<feature type="region of interest" description="Disordered" evidence="1">
    <location>
        <begin position="1"/>
        <end position="31"/>
    </location>
</feature>
<accession>A0A875S473</accession>
<dbReference type="KEGG" id="bnn:FOA43_003492"/>
<feature type="compositionally biased region" description="Low complexity" evidence="1">
    <location>
        <begin position="56"/>
        <end position="77"/>
    </location>
</feature>
<evidence type="ECO:0000259" key="2">
    <source>
        <dbReference type="Pfam" id="PF23550"/>
    </source>
</evidence>
<dbReference type="AlphaFoldDB" id="A0A875S473"/>
<dbReference type="EMBL" id="CP064815">
    <property type="protein sequence ID" value="QPG76106.1"/>
    <property type="molecule type" value="Genomic_DNA"/>
</dbReference>
<proteinExistence type="predicted"/>
<sequence length="598" mass="68055">MAYGRRRRQNQAQGSEDVQGPSSALSAFLREQGINADSVRLRYEDNVRREQEMIERQQQLEQEQQEQEQQGQEEQGQSGNILNDNLTDIGEASGLDSDEEVYEGDDKNDTEVALIKERARAKRRRVDGNDAAGFNADHGVGKNYCIECDKEFAISVYSKKMEKYGRVGYLCPSCTKIAIRRERLAKRNEIEARKKRKKIAAALLDKQAFRLPSLQDFCIKIITENINDVDLLGDIGVNNRKKISRILAKKRSLDSKTMRLFLEPSLRELEFWDCSKIDKAALGQIPAICPKLESLTLNMCGHLHKDNMLYYGEKLTNLRYLDLNGPFLINDQIWQDFFDSKVGKNLTAFHLRNTHRFTSDSLVTLLDNIGDQLEELTLSRLDGLDSKGVYDLLPHYLHSIKYLEISYPHKEELIDDDMIVNLMANNGEHLETLILEGCSYLTDQFLVSGLKPFCPNLTKLSLKLLDQITDNGVTQLFTDWNINGGLMDLDLTRCISLTDNSIYKALEHCSQTLVQLKLNSVKGLTKKVFLRLSRNIRFPLLTSMDLGFVRSVDDSVLAILSRIAPKLSILEIYGNSRCSDKAIVRGDLRIIGRETDSI</sequence>
<dbReference type="Proteomes" id="UP000662931">
    <property type="component" value="Chromosome 4"/>
</dbReference>
<protein>
    <recommendedName>
        <fullName evidence="2">DNA repair protein rhp7 treble clef domain-containing protein</fullName>
    </recommendedName>
</protein>
<name>A0A875S473_EENNA</name>
<evidence type="ECO:0000256" key="1">
    <source>
        <dbReference type="SAM" id="MobiDB-lite"/>
    </source>
</evidence>
<dbReference type="GO" id="GO:0031146">
    <property type="term" value="P:SCF-dependent proteasomal ubiquitin-dependent protein catabolic process"/>
    <property type="evidence" value="ECO:0007669"/>
    <property type="project" value="TreeGrafter"/>
</dbReference>
<feature type="domain" description="DNA repair protein rhp7 treble clef" evidence="2">
    <location>
        <begin position="143"/>
        <end position="178"/>
    </location>
</feature>
<keyword evidence="4" id="KW-1185">Reference proteome</keyword>
<dbReference type="PANTHER" id="PTHR13318">
    <property type="entry name" value="PARTNER OF PAIRED, ISOFORM B-RELATED"/>
    <property type="match status" value="1"/>
</dbReference>
<feature type="compositionally biased region" description="Polar residues" evidence="1">
    <location>
        <begin position="10"/>
        <end position="25"/>
    </location>
</feature>
<dbReference type="InterPro" id="IPR006553">
    <property type="entry name" value="Leu-rich_rpt_Cys-con_subtyp"/>
</dbReference>
<gene>
    <name evidence="3" type="ORF">FOA43_003492</name>
</gene>
<dbReference type="GeneID" id="62196892"/>
<evidence type="ECO:0000313" key="4">
    <source>
        <dbReference type="Proteomes" id="UP000662931"/>
    </source>
</evidence>
<dbReference type="RefSeq" id="XP_038779671.1">
    <property type="nucleotide sequence ID" value="XM_038923743.1"/>
</dbReference>
<dbReference type="Gene3D" id="3.80.10.10">
    <property type="entry name" value="Ribonuclease Inhibitor"/>
    <property type="match status" value="3"/>
</dbReference>
<dbReference type="SUPFAM" id="SSF52047">
    <property type="entry name" value="RNI-like"/>
    <property type="match status" value="1"/>
</dbReference>